<dbReference type="STRING" id="1227499.C493_10015"/>
<comment type="caution">
    <text evidence="2">The sequence shown here is derived from an EMBL/GenBank/DDBJ whole genome shotgun (WGS) entry which is preliminary data.</text>
</comment>
<dbReference type="Proteomes" id="UP000011602">
    <property type="component" value="Unassembled WGS sequence"/>
</dbReference>
<gene>
    <name evidence="2" type="ORF">C493_10015</name>
</gene>
<dbReference type="eggNOG" id="arCOG06291">
    <property type="taxonomic scope" value="Archaea"/>
</dbReference>
<feature type="compositionally biased region" description="Polar residues" evidence="1">
    <location>
        <begin position="155"/>
        <end position="168"/>
    </location>
</feature>
<proteinExistence type="predicted"/>
<protein>
    <submittedName>
        <fullName evidence="2">Uncharacterized protein</fullName>
    </submittedName>
</protein>
<keyword evidence="3" id="KW-1185">Reference proteome</keyword>
<dbReference type="AlphaFoldDB" id="L9X5F9"/>
<sequence>MLDVALCMLLVSASVLLVAAYLSLDDDGIEPELADQTAQTIGSSTTTVEYSIADVADDSDVAFENAHYDDAAYERVTHGTLAELLTSAVAATVRVDGERVSEAGTHFAAGVDRNVQGELTGASENTQIWARWEPYDGATIESELTVGNAPPSDADVSSVTKRVPSQQTELRDDEVSGLYDVDDRSFEPTADLLAERIVDSYFPERATTVALQSDDLERDLAVYRYLQFGAAADDALTAADLEEGAPLNRSVADVKTANERLASNLSTVIEADLEDAYQSDVEGIIAAADDDAAAQDELDAFLAEELQIGDVTLTVQTWE</sequence>
<accession>L9X5F9</accession>
<organism evidence="2 3">
    <name type="scientific">Natronolimnohabitans innermongolicus JCM 12255</name>
    <dbReference type="NCBI Taxonomy" id="1227499"/>
    <lineage>
        <taxon>Archaea</taxon>
        <taxon>Methanobacteriati</taxon>
        <taxon>Methanobacteriota</taxon>
        <taxon>Stenosarchaea group</taxon>
        <taxon>Halobacteria</taxon>
        <taxon>Halobacteriales</taxon>
        <taxon>Natrialbaceae</taxon>
        <taxon>Natronolimnohabitans</taxon>
    </lineage>
</organism>
<dbReference type="EMBL" id="AOHZ01000044">
    <property type="protein sequence ID" value="ELY56701.1"/>
    <property type="molecule type" value="Genomic_DNA"/>
</dbReference>
<feature type="region of interest" description="Disordered" evidence="1">
    <location>
        <begin position="148"/>
        <end position="172"/>
    </location>
</feature>
<dbReference type="Pfam" id="PF23955">
    <property type="entry name" value="DUF7284"/>
    <property type="match status" value="1"/>
</dbReference>
<evidence type="ECO:0000256" key="1">
    <source>
        <dbReference type="SAM" id="MobiDB-lite"/>
    </source>
</evidence>
<dbReference type="InterPro" id="IPR055708">
    <property type="entry name" value="DUF7284"/>
</dbReference>
<name>L9X5F9_9EURY</name>
<evidence type="ECO:0000313" key="3">
    <source>
        <dbReference type="Proteomes" id="UP000011602"/>
    </source>
</evidence>
<evidence type="ECO:0000313" key="2">
    <source>
        <dbReference type="EMBL" id="ELY56701.1"/>
    </source>
</evidence>
<reference evidence="2 3" key="1">
    <citation type="journal article" date="2014" name="PLoS Genet.">
        <title>Phylogenetically driven sequencing of extremely halophilic archaea reveals strategies for static and dynamic osmo-response.</title>
        <authorList>
            <person name="Becker E.A."/>
            <person name="Seitzer P.M."/>
            <person name="Tritt A."/>
            <person name="Larsen D."/>
            <person name="Krusor M."/>
            <person name="Yao A.I."/>
            <person name="Wu D."/>
            <person name="Madern D."/>
            <person name="Eisen J.A."/>
            <person name="Darling A.E."/>
            <person name="Facciotti M.T."/>
        </authorList>
    </citation>
    <scope>NUCLEOTIDE SEQUENCE [LARGE SCALE GENOMIC DNA]</scope>
    <source>
        <strain evidence="2 3">JCM 12255</strain>
    </source>
</reference>